<evidence type="ECO:0000256" key="2">
    <source>
        <dbReference type="ARBA" id="ARBA00022448"/>
    </source>
</evidence>
<evidence type="ECO:0000256" key="7">
    <source>
        <dbReference type="SAM" id="SignalP"/>
    </source>
</evidence>
<proteinExistence type="predicted"/>
<feature type="domain" description="TonB-dependent transporter Oar-like beta-barrel" evidence="8">
    <location>
        <begin position="235"/>
        <end position="997"/>
    </location>
</feature>
<gene>
    <name evidence="9" type="ORF">ACFPT7_05970</name>
</gene>
<dbReference type="PANTHER" id="PTHR30069">
    <property type="entry name" value="TONB-DEPENDENT OUTER MEMBRANE RECEPTOR"/>
    <property type="match status" value="1"/>
</dbReference>
<dbReference type="Pfam" id="PF13620">
    <property type="entry name" value="CarboxypepD_reg"/>
    <property type="match status" value="1"/>
</dbReference>
<dbReference type="InterPro" id="IPR013784">
    <property type="entry name" value="Carb-bd-like_fold"/>
</dbReference>
<dbReference type="Pfam" id="PF25183">
    <property type="entry name" value="OMP_b-brl_4"/>
    <property type="match status" value="1"/>
</dbReference>
<dbReference type="PANTHER" id="PTHR30069:SF46">
    <property type="entry name" value="OAR PROTEIN"/>
    <property type="match status" value="1"/>
</dbReference>
<dbReference type="InterPro" id="IPR057601">
    <property type="entry name" value="Oar-like_b-barrel"/>
</dbReference>
<evidence type="ECO:0000256" key="1">
    <source>
        <dbReference type="ARBA" id="ARBA00004571"/>
    </source>
</evidence>
<keyword evidence="3" id="KW-1134">Transmembrane beta strand</keyword>
<keyword evidence="10" id="KW-1185">Reference proteome</keyword>
<dbReference type="EMBL" id="JBHSPH010000002">
    <property type="protein sequence ID" value="MFC5861831.1"/>
    <property type="molecule type" value="Genomic_DNA"/>
</dbReference>
<organism evidence="9 10">
    <name type="scientific">Acidicapsa dinghuensis</name>
    <dbReference type="NCBI Taxonomy" id="2218256"/>
    <lineage>
        <taxon>Bacteria</taxon>
        <taxon>Pseudomonadati</taxon>
        <taxon>Acidobacteriota</taxon>
        <taxon>Terriglobia</taxon>
        <taxon>Terriglobales</taxon>
        <taxon>Acidobacteriaceae</taxon>
        <taxon>Acidicapsa</taxon>
    </lineage>
</organism>
<evidence type="ECO:0000259" key="8">
    <source>
        <dbReference type="Pfam" id="PF25183"/>
    </source>
</evidence>
<reference evidence="10" key="1">
    <citation type="journal article" date="2019" name="Int. J. Syst. Evol. Microbiol.">
        <title>The Global Catalogue of Microorganisms (GCM) 10K type strain sequencing project: providing services to taxonomists for standard genome sequencing and annotation.</title>
        <authorList>
            <consortium name="The Broad Institute Genomics Platform"/>
            <consortium name="The Broad Institute Genome Sequencing Center for Infectious Disease"/>
            <person name="Wu L."/>
            <person name="Ma J."/>
        </authorList>
    </citation>
    <scope>NUCLEOTIDE SEQUENCE [LARGE SCALE GENOMIC DNA]</scope>
    <source>
        <strain evidence="10">JCM 4087</strain>
    </source>
</reference>
<protein>
    <submittedName>
        <fullName evidence="9">TonB-dependent receptor domain-containing protein</fullName>
    </submittedName>
</protein>
<accession>A0ABW1EBY9</accession>
<evidence type="ECO:0000256" key="3">
    <source>
        <dbReference type="ARBA" id="ARBA00022452"/>
    </source>
</evidence>
<sequence length="1006" mass="108530">MRRVGLALLLLFLCHLPLVAQNDHAMLSGTVSDAKNHRIPAAEIEVKALATGLEYHAVSNSAGVYAVNALPIGDYTAVVIAPGFEKLEFEPFTLQVGENRVLNISMAVAKVNTVVQVAAEDDLNRASTTVGGVIGGTQISELPMDGRSFERLESQVPGAIDDAGSTEDQIRFAGESQEDNNFQMDGIDAGGINHQFEKVDLRLQVPVEGIAEFRASSFAYSADQGGAAGGQVQLVTKSGTSEFHGSVWEYLRNSDMDATTWNSTGHPQLQLNNFGANFGGPAIKNKVFFFANWGAYRQRLAQQVTGLAPTAAYRSAAIAVSPALAPIINSFVSGGVPTTDPNALSFSGSGSNPVEENAGMARVDYKISDHTSVFARYATDHYNYTSPNGIEVNSNGQLSTQFNSLTSPNVVLDATHTFSPTIFTDARVGVNRDEYHEGGDQVLTTNFSVTGFSTLSTPAADDRFDTSINFVDDTTFVKGRNVIKTGGLVRRVQEDKNTPKIPVITATYIGESQFENNQMDSYAYQGFSNMTGQRQTEYGVYAMDTIRIKQNLMVNAGIRYDYWTVDHDVLGRGVVVDPNTCPSLVCPAKSSWYFPDYTNVGPRLAMTWSPEFMHNKMVISAGGGIFYGQGQFGHLGSAVGNIPQNYTLLETSIPALSYPVTPYLGAAAYSASYTGQNRNRQNFAVDEWTLGIQQEIARETTATVTYIGSSGSHLWSNTIANGVNPATGTRPFAGFSTFTEEASQSHSSFNALEAGIHRNLRTGLMLAANYQWSHAIDDDSVGGAEATTPQNQACLSCDRASSVYDMRHYFTSSAIWQIPVGRNHAVLGSAGPVMNAIVGGWELSGVGTSRAGLPLNITISRSASALPDQINSNQRPNIVLGTSIYPTHRTPQNWLNYEAFSVPANKTWGDEGANIANAPGHWQMDTALRKQFQLGERMSTTFRAEAFNVFNVAQYGNPVVKLTTQTVGGQLQVAPGTFGLINSAFNTNPTGSGTPRQLELSLRLDF</sequence>
<keyword evidence="5" id="KW-0472">Membrane</keyword>
<dbReference type="SUPFAM" id="SSF49452">
    <property type="entry name" value="Starch-binding domain-like"/>
    <property type="match status" value="1"/>
</dbReference>
<keyword evidence="4" id="KW-0812">Transmembrane</keyword>
<keyword evidence="7" id="KW-0732">Signal</keyword>
<evidence type="ECO:0000313" key="9">
    <source>
        <dbReference type="EMBL" id="MFC5861831.1"/>
    </source>
</evidence>
<evidence type="ECO:0000313" key="10">
    <source>
        <dbReference type="Proteomes" id="UP001596091"/>
    </source>
</evidence>
<name>A0ABW1EBY9_9BACT</name>
<dbReference type="InterPro" id="IPR036942">
    <property type="entry name" value="Beta-barrel_TonB_sf"/>
</dbReference>
<comment type="subcellular location">
    <subcellularLocation>
        <location evidence="1">Cell outer membrane</location>
        <topology evidence="1">Multi-pass membrane protein</topology>
    </subcellularLocation>
</comment>
<dbReference type="SUPFAM" id="SSF56935">
    <property type="entry name" value="Porins"/>
    <property type="match status" value="1"/>
</dbReference>
<feature type="chain" id="PRO_5045181561" evidence="7">
    <location>
        <begin position="21"/>
        <end position="1006"/>
    </location>
</feature>
<dbReference type="Gene3D" id="2.60.40.1120">
    <property type="entry name" value="Carboxypeptidase-like, regulatory domain"/>
    <property type="match status" value="1"/>
</dbReference>
<dbReference type="Proteomes" id="UP001596091">
    <property type="component" value="Unassembled WGS sequence"/>
</dbReference>
<keyword evidence="9" id="KW-0675">Receptor</keyword>
<dbReference type="Gene3D" id="2.40.170.20">
    <property type="entry name" value="TonB-dependent receptor, beta-barrel domain"/>
    <property type="match status" value="1"/>
</dbReference>
<dbReference type="InterPro" id="IPR039426">
    <property type="entry name" value="TonB-dep_rcpt-like"/>
</dbReference>
<comment type="caution">
    <text evidence="9">The sequence shown here is derived from an EMBL/GenBank/DDBJ whole genome shotgun (WGS) entry which is preliminary data.</text>
</comment>
<evidence type="ECO:0000256" key="4">
    <source>
        <dbReference type="ARBA" id="ARBA00022692"/>
    </source>
</evidence>
<keyword evidence="2" id="KW-0813">Transport</keyword>
<keyword evidence="6" id="KW-0998">Cell outer membrane</keyword>
<evidence type="ECO:0000256" key="6">
    <source>
        <dbReference type="ARBA" id="ARBA00023237"/>
    </source>
</evidence>
<dbReference type="RefSeq" id="WP_263337515.1">
    <property type="nucleotide sequence ID" value="NZ_JAGSYH010000004.1"/>
</dbReference>
<feature type="signal peptide" evidence="7">
    <location>
        <begin position="1"/>
        <end position="20"/>
    </location>
</feature>
<evidence type="ECO:0000256" key="5">
    <source>
        <dbReference type="ARBA" id="ARBA00023136"/>
    </source>
</evidence>